<dbReference type="PANTHER" id="PTHR30055">
    <property type="entry name" value="HTH-TYPE TRANSCRIPTIONAL REGULATOR RUTR"/>
    <property type="match status" value="1"/>
</dbReference>
<dbReference type="PANTHER" id="PTHR30055:SF226">
    <property type="entry name" value="HTH-TYPE TRANSCRIPTIONAL REGULATOR PKSA"/>
    <property type="match status" value="1"/>
</dbReference>
<evidence type="ECO:0000256" key="2">
    <source>
        <dbReference type="PROSITE-ProRule" id="PRU00335"/>
    </source>
</evidence>
<evidence type="ECO:0000313" key="4">
    <source>
        <dbReference type="EMBL" id="MFI7589712.1"/>
    </source>
</evidence>
<evidence type="ECO:0000256" key="1">
    <source>
        <dbReference type="ARBA" id="ARBA00023125"/>
    </source>
</evidence>
<dbReference type="RefSeq" id="WP_398284316.1">
    <property type="nucleotide sequence ID" value="NZ_JBITLV010000009.1"/>
</dbReference>
<gene>
    <name evidence="4" type="ORF">ACIB24_21805</name>
</gene>
<accession>A0ABW8AVQ9</accession>
<organism evidence="4 5">
    <name type="scientific">Spongisporangium articulatum</name>
    <dbReference type="NCBI Taxonomy" id="3362603"/>
    <lineage>
        <taxon>Bacteria</taxon>
        <taxon>Bacillati</taxon>
        <taxon>Actinomycetota</taxon>
        <taxon>Actinomycetes</taxon>
        <taxon>Kineosporiales</taxon>
        <taxon>Kineosporiaceae</taxon>
        <taxon>Spongisporangium</taxon>
    </lineage>
</organism>
<sequence>MVDQASSQTTSQTSNGVSVDGLPAWQLARREQIVRAALGALEEQEYERIQIRDVAADAGVALGTLYRYFSSKEHLYAAVLGEWAAFEKARPRRSSRLAPAERVRHRVHAVLRAFAAQPQFFKVHVLLQASGDANARALLVRFNQVAHESLAAEFDLWPPDEAQDVSIMLWSIINSMVTQVVYQGGVMPQVYQVVDRFIDLLVPRMEELEHQV</sequence>
<dbReference type="Pfam" id="PF00440">
    <property type="entry name" value="TetR_N"/>
    <property type="match status" value="1"/>
</dbReference>
<dbReference type="SUPFAM" id="SSF46689">
    <property type="entry name" value="Homeodomain-like"/>
    <property type="match status" value="1"/>
</dbReference>
<feature type="DNA-binding region" description="H-T-H motif" evidence="2">
    <location>
        <begin position="50"/>
        <end position="69"/>
    </location>
</feature>
<proteinExistence type="predicted"/>
<protein>
    <submittedName>
        <fullName evidence="4">TetR/AcrR family transcriptional regulator</fullName>
    </submittedName>
</protein>
<evidence type="ECO:0000313" key="5">
    <source>
        <dbReference type="Proteomes" id="UP001612915"/>
    </source>
</evidence>
<keyword evidence="1 2" id="KW-0238">DNA-binding</keyword>
<dbReference type="EMBL" id="JBITLV010000009">
    <property type="protein sequence ID" value="MFI7589712.1"/>
    <property type="molecule type" value="Genomic_DNA"/>
</dbReference>
<dbReference type="Gene3D" id="1.10.357.10">
    <property type="entry name" value="Tetracycline Repressor, domain 2"/>
    <property type="match status" value="1"/>
</dbReference>
<dbReference type="Proteomes" id="UP001612915">
    <property type="component" value="Unassembled WGS sequence"/>
</dbReference>
<keyword evidence="5" id="KW-1185">Reference proteome</keyword>
<feature type="domain" description="HTH tetR-type" evidence="3">
    <location>
        <begin position="27"/>
        <end position="87"/>
    </location>
</feature>
<dbReference type="InterPro" id="IPR001647">
    <property type="entry name" value="HTH_TetR"/>
</dbReference>
<evidence type="ECO:0000259" key="3">
    <source>
        <dbReference type="PROSITE" id="PS50977"/>
    </source>
</evidence>
<dbReference type="PROSITE" id="PS50977">
    <property type="entry name" value="HTH_TETR_2"/>
    <property type="match status" value="1"/>
</dbReference>
<dbReference type="InterPro" id="IPR009057">
    <property type="entry name" value="Homeodomain-like_sf"/>
</dbReference>
<reference evidence="4 5" key="1">
    <citation type="submission" date="2024-10" db="EMBL/GenBank/DDBJ databases">
        <title>The Natural Products Discovery Center: Release of the First 8490 Sequenced Strains for Exploring Actinobacteria Biosynthetic Diversity.</title>
        <authorList>
            <person name="Kalkreuter E."/>
            <person name="Kautsar S.A."/>
            <person name="Yang D."/>
            <person name="Bader C.D."/>
            <person name="Teijaro C.N."/>
            <person name="Fluegel L."/>
            <person name="Davis C.M."/>
            <person name="Simpson J.R."/>
            <person name="Lauterbach L."/>
            <person name="Steele A.D."/>
            <person name="Gui C."/>
            <person name="Meng S."/>
            <person name="Li G."/>
            <person name="Viehrig K."/>
            <person name="Ye F."/>
            <person name="Su P."/>
            <person name="Kiefer A.F."/>
            <person name="Nichols A."/>
            <person name="Cepeda A.J."/>
            <person name="Yan W."/>
            <person name="Fan B."/>
            <person name="Jiang Y."/>
            <person name="Adhikari A."/>
            <person name="Zheng C.-J."/>
            <person name="Schuster L."/>
            <person name="Cowan T.M."/>
            <person name="Smanski M.J."/>
            <person name="Chevrette M.G."/>
            <person name="De Carvalho L.P.S."/>
            <person name="Shen B."/>
        </authorList>
    </citation>
    <scope>NUCLEOTIDE SEQUENCE [LARGE SCALE GENOMIC DNA]</scope>
    <source>
        <strain evidence="4 5">NPDC049639</strain>
    </source>
</reference>
<dbReference type="PRINTS" id="PR00455">
    <property type="entry name" value="HTHTETR"/>
</dbReference>
<dbReference type="InterPro" id="IPR050109">
    <property type="entry name" value="HTH-type_TetR-like_transc_reg"/>
</dbReference>
<name>A0ABW8AVQ9_9ACTN</name>
<comment type="caution">
    <text evidence="4">The sequence shown here is derived from an EMBL/GenBank/DDBJ whole genome shotgun (WGS) entry which is preliminary data.</text>
</comment>